<feature type="region of interest" description="Disordered" evidence="1">
    <location>
        <begin position="120"/>
        <end position="183"/>
    </location>
</feature>
<keyword evidence="3" id="KW-1185">Reference proteome</keyword>
<gene>
    <name evidence="2" type="ORF">JKP88DRAFT_305069</name>
</gene>
<evidence type="ECO:0000313" key="3">
    <source>
        <dbReference type="Proteomes" id="UP000664859"/>
    </source>
</evidence>
<feature type="region of interest" description="Disordered" evidence="1">
    <location>
        <begin position="307"/>
        <end position="331"/>
    </location>
</feature>
<dbReference type="EMBL" id="JAFCMP010000072">
    <property type="protein sequence ID" value="KAG5188311.1"/>
    <property type="molecule type" value="Genomic_DNA"/>
</dbReference>
<feature type="compositionally biased region" description="Polar residues" evidence="1">
    <location>
        <begin position="120"/>
        <end position="129"/>
    </location>
</feature>
<accession>A0A835Z7X1</accession>
<organism evidence="2 3">
    <name type="scientific">Tribonema minus</name>
    <dbReference type="NCBI Taxonomy" id="303371"/>
    <lineage>
        <taxon>Eukaryota</taxon>
        <taxon>Sar</taxon>
        <taxon>Stramenopiles</taxon>
        <taxon>Ochrophyta</taxon>
        <taxon>PX clade</taxon>
        <taxon>Xanthophyceae</taxon>
        <taxon>Tribonematales</taxon>
        <taxon>Tribonemataceae</taxon>
        <taxon>Tribonema</taxon>
    </lineage>
</organism>
<evidence type="ECO:0000256" key="1">
    <source>
        <dbReference type="SAM" id="MobiDB-lite"/>
    </source>
</evidence>
<name>A0A835Z7X1_9STRA</name>
<sequence>MEPVLQNIAVPLIQWLWGGIEVQTVQQVLELVDMDVSITQATKTHMADNLEQLSLEAFAAVFCGSVPLVDAAAAVRLDVASYLGVQCVVRRLLQSPIVDDIEARARRCCCCCGGLKTISSAKGSSQSTGGADAASDQQRPTKRPCNETDASEAASNEQQRPVPDSGPVATASPDSSAVLKDLPPISSAPVTTVGALAQRVLRWAHAARALPHGATAAQIDSASGLQRSARQTFINCFRCLHAQAFPFTSEEGGNASLTTLKRQPVQVLGKAYDLSAERLKALDKVEMSRWARDFGGTELAAQLRAAATPHLASRHQEGGISETPSVDSSTE</sequence>
<comment type="caution">
    <text evidence="2">The sequence shown here is derived from an EMBL/GenBank/DDBJ whole genome shotgun (WGS) entry which is preliminary data.</text>
</comment>
<dbReference type="Proteomes" id="UP000664859">
    <property type="component" value="Unassembled WGS sequence"/>
</dbReference>
<reference evidence="2" key="1">
    <citation type="submission" date="2021-02" db="EMBL/GenBank/DDBJ databases">
        <title>First Annotated Genome of the Yellow-green Alga Tribonema minus.</title>
        <authorList>
            <person name="Mahan K.M."/>
        </authorList>
    </citation>
    <scope>NUCLEOTIDE SEQUENCE</scope>
    <source>
        <strain evidence="2">UTEX B ZZ1240</strain>
    </source>
</reference>
<protein>
    <submittedName>
        <fullName evidence="2">Uncharacterized protein</fullName>
    </submittedName>
</protein>
<evidence type="ECO:0000313" key="2">
    <source>
        <dbReference type="EMBL" id="KAG5188311.1"/>
    </source>
</evidence>
<feature type="compositionally biased region" description="Polar residues" evidence="1">
    <location>
        <begin position="322"/>
        <end position="331"/>
    </location>
</feature>
<dbReference type="AlphaFoldDB" id="A0A835Z7X1"/>
<proteinExistence type="predicted"/>